<dbReference type="GeneID" id="5850490"/>
<proteinExistence type="predicted"/>
<protein>
    <submittedName>
        <fullName evidence="1">Uncharacterized protein</fullName>
    </submittedName>
</protein>
<dbReference type="Proteomes" id="UP000203316">
    <property type="component" value="Segment"/>
</dbReference>
<keyword evidence="2" id="KW-1185">Reference proteome</keyword>
<dbReference type="KEGG" id="vg:5850490"/>
<evidence type="ECO:0000313" key="1">
    <source>
        <dbReference type="EMBL" id="ABY65765.1"/>
    </source>
</evidence>
<dbReference type="OrthoDB" id="27336at10239"/>
<dbReference type="EMBL" id="EU309041">
    <property type="protein sequence ID" value="ABY65765.1"/>
    <property type="molecule type" value="Genomic_DNA"/>
</dbReference>
<dbReference type="RefSeq" id="YP_001650949.1">
    <property type="nucleotide sequence ID" value="NC_010276.1"/>
</dbReference>
<reference evidence="1 2" key="1">
    <citation type="submission" date="2007-11" db="EMBL/GenBank/DDBJ databases">
        <title>Sequence and organization of Orgyia leucostigma nucleopolyhedrovirus genome.</title>
        <authorList>
            <person name="Eveleigh R.J.M."/>
            <person name="Lapointe R."/>
            <person name="Graham R.I."/>
            <person name="Lauzon H.A.M."/>
            <person name="Pavlik L."/>
            <person name="Arif B.M."/>
            <person name="Lucarotti C.J."/>
        </authorList>
    </citation>
    <scope>NUCLEOTIDE SEQUENCE [LARGE SCALE GENOMIC DNA]</scope>
    <source>
        <strain evidence="1">CFS-77</strain>
    </source>
</reference>
<evidence type="ECO:0000313" key="2">
    <source>
        <dbReference type="Proteomes" id="UP000203316"/>
    </source>
</evidence>
<organism evidence="1 2">
    <name type="scientific">Orgyia leucostigma nucleopolyhedrovirus</name>
    <dbReference type="NCBI Taxonomy" id="490711"/>
    <lineage>
        <taxon>Viruses</taxon>
        <taxon>Viruses incertae sedis</taxon>
        <taxon>Naldaviricetes</taxon>
        <taxon>Lefavirales</taxon>
        <taxon>Baculoviridae</taxon>
        <taxon>Alphabaculovirus</taxon>
        <taxon>Alphabaculovirus orleucostigmae</taxon>
    </lineage>
</organism>
<accession>B0FDQ7</accession>
<sequence>MQTLALNSTLLLRAICWCSSNCFGDENMFDKNHIKLMSYNNYYKLNRLQFIKRENEKFYYKNTFNDTVVVSERRIKTVDDYKGYLVLVY</sequence>
<name>B0FDQ7_9ABAC</name>